<gene>
    <name evidence="1" type="ORF">L2E82_28459</name>
</gene>
<evidence type="ECO:0000313" key="1">
    <source>
        <dbReference type="EMBL" id="KAI3738427.1"/>
    </source>
</evidence>
<keyword evidence="2" id="KW-1185">Reference proteome</keyword>
<protein>
    <submittedName>
        <fullName evidence="1">Uncharacterized protein</fullName>
    </submittedName>
</protein>
<proteinExistence type="predicted"/>
<evidence type="ECO:0000313" key="2">
    <source>
        <dbReference type="Proteomes" id="UP001055811"/>
    </source>
</evidence>
<organism evidence="1 2">
    <name type="scientific">Cichorium intybus</name>
    <name type="common">Chicory</name>
    <dbReference type="NCBI Taxonomy" id="13427"/>
    <lineage>
        <taxon>Eukaryota</taxon>
        <taxon>Viridiplantae</taxon>
        <taxon>Streptophyta</taxon>
        <taxon>Embryophyta</taxon>
        <taxon>Tracheophyta</taxon>
        <taxon>Spermatophyta</taxon>
        <taxon>Magnoliopsida</taxon>
        <taxon>eudicotyledons</taxon>
        <taxon>Gunneridae</taxon>
        <taxon>Pentapetalae</taxon>
        <taxon>asterids</taxon>
        <taxon>campanulids</taxon>
        <taxon>Asterales</taxon>
        <taxon>Asteraceae</taxon>
        <taxon>Cichorioideae</taxon>
        <taxon>Cichorieae</taxon>
        <taxon>Cichoriinae</taxon>
        <taxon>Cichorium</taxon>
    </lineage>
</organism>
<dbReference type="Proteomes" id="UP001055811">
    <property type="component" value="Linkage Group LG05"/>
</dbReference>
<sequence>MGFSLKISYRDFICSLIYGMIKLNILYRDFICWKRFIKIQACRASSYRIQRHENGLLYTYSSNDDDFVKMPPIKVSKLNIVGKKTLRAKSEKRQDSLRKLNTRFPPEHITKTMAMLNNHQRACVESIGFGETLTMQLTKLPRKLCYWVVNNYDPNTNSIRIKDQRLKIKREIVHQIYGIPMGDIPMSNPSKSNPENHVVKLWKSQFPITLKRIRLTNVVEMIRNDTTAGPFFVLNFLVLFVSVMIEYPTMGTVDQGFLENLGDVLDIKQLDWCGFVISSLKSSRTMWKSLDDNCVFTGPIVFLLLFYVHFTNVEDCPIQSSTKGLINWTSKMLKDRQLQELSKGGFGNVTISSQHIDMSHCEQVSEGFTENVVQQILGKCDDNNSIDEIISEINLNFNTYHNAKRDIDKWLLRGVRKFPDSEALLQLVTKRNHEFNLACPKISTSDDFHDPTLFNGVLTPVMHDGSNTTESKHAQIQKETLQDDVQDEIVFATPFSQLLDAEAFDIMEKAALAACSKTSKQESVNPDHRGSQLIIHVGNVDPVTVVAPRRTKRHVQPIEKFRSPYFKRVVNPNKLLTSNEERVSGWIFAGLDNEWDLVFESIFGDLGYRGIFESMIPGSKIHATCIDIWASILNHQERYRNKKSPARMFLSCTILVFFPVIDIEHYYLVVFDFKKHDCVIIDNINSKESDEGKYGNIPYDLKILFTLYVDELNHKKANHIKRAKPMSGCMKWSTKYNSLDCGVFLMRHMETYKGEDLDKWEIGFEPEYKDNDDQQNQLDEMRKKYVTKILTWDLNVVKPSIYTMLGSYDRLSDADKESFNTEEHLLHIERRISLFY</sequence>
<dbReference type="EMBL" id="CM042013">
    <property type="protein sequence ID" value="KAI3738427.1"/>
    <property type="molecule type" value="Genomic_DNA"/>
</dbReference>
<comment type="caution">
    <text evidence="1">The sequence shown here is derived from an EMBL/GenBank/DDBJ whole genome shotgun (WGS) entry which is preliminary data.</text>
</comment>
<reference evidence="1 2" key="2">
    <citation type="journal article" date="2022" name="Mol. Ecol. Resour.">
        <title>The genomes of chicory, endive, great burdock and yacon provide insights into Asteraceae paleo-polyploidization history and plant inulin production.</title>
        <authorList>
            <person name="Fan W."/>
            <person name="Wang S."/>
            <person name="Wang H."/>
            <person name="Wang A."/>
            <person name="Jiang F."/>
            <person name="Liu H."/>
            <person name="Zhao H."/>
            <person name="Xu D."/>
            <person name="Zhang Y."/>
        </authorList>
    </citation>
    <scope>NUCLEOTIDE SEQUENCE [LARGE SCALE GENOMIC DNA]</scope>
    <source>
        <strain evidence="2">cv. Punajuju</strain>
        <tissue evidence="1">Leaves</tissue>
    </source>
</reference>
<name>A0ACB9CVT0_CICIN</name>
<reference evidence="2" key="1">
    <citation type="journal article" date="2022" name="Mol. Ecol. Resour.">
        <title>The genomes of chicory, endive, great burdock and yacon provide insights into Asteraceae palaeo-polyploidization history and plant inulin production.</title>
        <authorList>
            <person name="Fan W."/>
            <person name="Wang S."/>
            <person name="Wang H."/>
            <person name="Wang A."/>
            <person name="Jiang F."/>
            <person name="Liu H."/>
            <person name="Zhao H."/>
            <person name="Xu D."/>
            <person name="Zhang Y."/>
        </authorList>
    </citation>
    <scope>NUCLEOTIDE SEQUENCE [LARGE SCALE GENOMIC DNA]</scope>
    <source>
        <strain evidence="2">cv. Punajuju</strain>
    </source>
</reference>
<accession>A0ACB9CVT0</accession>